<keyword evidence="1" id="KW-1133">Transmembrane helix</keyword>
<keyword evidence="3" id="KW-1185">Reference proteome</keyword>
<evidence type="ECO:0000256" key="1">
    <source>
        <dbReference type="SAM" id="Phobius"/>
    </source>
</evidence>
<keyword evidence="1" id="KW-0812">Transmembrane</keyword>
<dbReference type="Proteomes" id="UP000001058">
    <property type="component" value="Unassembled WGS sequence"/>
</dbReference>
<keyword evidence="1" id="KW-0472">Membrane</keyword>
<dbReference type="KEGG" id="vcn:VOLCADRAFT_107103"/>
<organism evidence="3">
    <name type="scientific">Volvox carteri f. nagariensis</name>
    <dbReference type="NCBI Taxonomy" id="3068"/>
    <lineage>
        <taxon>Eukaryota</taxon>
        <taxon>Viridiplantae</taxon>
        <taxon>Chlorophyta</taxon>
        <taxon>core chlorophytes</taxon>
        <taxon>Chlorophyceae</taxon>
        <taxon>CS clade</taxon>
        <taxon>Chlamydomonadales</taxon>
        <taxon>Volvocaceae</taxon>
        <taxon>Volvox</taxon>
    </lineage>
</organism>
<reference evidence="2 3" key="1">
    <citation type="journal article" date="2010" name="Science">
        <title>Genomic analysis of organismal complexity in the multicellular green alga Volvox carteri.</title>
        <authorList>
            <person name="Prochnik S.E."/>
            <person name="Umen J."/>
            <person name="Nedelcu A.M."/>
            <person name="Hallmann A."/>
            <person name="Miller S.M."/>
            <person name="Nishii I."/>
            <person name="Ferris P."/>
            <person name="Kuo A."/>
            <person name="Mitros T."/>
            <person name="Fritz-Laylin L.K."/>
            <person name="Hellsten U."/>
            <person name="Chapman J."/>
            <person name="Simakov O."/>
            <person name="Rensing S.A."/>
            <person name="Terry A."/>
            <person name="Pangilinan J."/>
            <person name="Kapitonov V."/>
            <person name="Jurka J."/>
            <person name="Salamov A."/>
            <person name="Shapiro H."/>
            <person name="Schmutz J."/>
            <person name="Grimwood J."/>
            <person name="Lindquist E."/>
            <person name="Lucas S."/>
            <person name="Grigoriev I.V."/>
            <person name="Schmitt R."/>
            <person name="Kirk D."/>
            <person name="Rokhsar D.S."/>
        </authorList>
    </citation>
    <scope>NUCLEOTIDE SEQUENCE [LARGE SCALE GENOMIC DNA]</scope>
    <source>
        <strain evidence="3">f. Nagariensis / Eve</strain>
    </source>
</reference>
<sequence>MSTPPKLQMSDIPQELIEELRLKIKADVEKSVREELQKIVHEEVQKQLPRGPFGTSGLGLVQLLWESPRGNAVLLFGLSAVLFLMLAIKRFMVPAVKWLVMLAVQ</sequence>
<evidence type="ECO:0000313" key="3">
    <source>
        <dbReference type="Proteomes" id="UP000001058"/>
    </source>
</evidence>
<accession>D8UBY4</accession>
<protein>
    <submittedName>
        <fullName evidence="2">Uncharacterized protein</fullName>
    </submittedName>
</protein>
<dbReference type="InParanoid" id="D8UBY4"/>
<name>D8UBY4_VOLCA</name>
<dbReference type="GeneID" id="9618962"/>
<dbReference type="EMBL" id="GL378379">
    <property type="protein sequence ID" value="EFJ42701.1"/>
    <property type="molecule type" value="Genomic_DNA"/>
</dbReference>
<dbReference type="RefSeq" id="XP_002956162.1">
    <property type="nucleotide sequence ID" value="XM_002956116.1"/>
</dbReference>
<dbReference type="OrthoDB" id="554659at2759"/>
<proteinExistence type="predicted"/>
<feature type="transmembrane region" description="Helical" evidence="1">
    <location>
        <begin position="70"/>
        <end position="88"/>
    </location>
</feature>
<evidence type="ECO:0000313" key="2">
    <source>
        <dbReference type="EMBL" id="EFJ42701.1"/>
    </source>
</evidence>
<dbReference type="AlphaFoldDB" id="D8UBY4"/>
<gene>
    <name evidence="2" type="ORF">VOLCADRAFT_107103</name>
</gene>